<dbReference type="InterPro" id="IPR020806">
    <property type="entry name" value="PKS_PP-bd"/>
</dbReference>
<gene>
    <name evidence="2" type="ORF">KWG56_03290</name>
</gene>
<dbReference type="Pfam" id="PF00975">
    <property type="entry name" value="Thioesterase"/>
    <property type="match status" value="1"/>
</dbReference>
<dbReference type="Pfam" id="PF00668">
    <property type="entry name" value="Condensation"/>
    <property type="match status" value="1"/>
</dbReference>
<dbReference type="Pfam" id="PF00550">
    <property type="entry name" value="PP-binding"/>
    <property type="match status" value="1"/>
</dbReference>
<protein>
    <submittedName>
        <fullName evidence="2">Amino acid adenylation domain-containing protein</fullName>
    </submittedName>
</protein>
<dbReference type="PROSITE" id="PS00455">
    <property type="entry name" value="AMP_BINDING"/>
    <property type="match status" value="1"/>
</dbReference>
<evidence type="ECO:0000259" key="1">
    <source>
        <dbReference type="PROSITE" id="PS50075"/>
    </source>
</evidence>
<name>A0ABX8TK45_9CAUL</name>
<dbReference type="PROSITE" id="PS50075">
    <property type="entry name" value="CARRIER"/>
    <property type="match status" value="1"/>
</dbReference>
<dbReference type="CDD" id="cd17646">
    <property type="entry name" value="A_NRPS_AB3403-like"/>
    <property type="match status" value="1"/>
</dbReference>
<dbReference type="NCBIfam" id="TIGR01733">
    <property type="entry name" value="AA-adenyl-dom"/>
    <property type="match status" value="1"/>
</dbReference>
<dbReference type="InterPro" id="IPR010071">
    <property type="entry name" value="AA_adenyl_dom"/>
</dbReference>
<dbReference type="InterPro" id="IPR001031">
    <property type="entry name" value="Thioesterase"/>
</dbReference>
<dbReference type="Pfam" id="PF13193">
    <property type="entry name" value="AMP-binding_C"/>
    <property type="match status" value="1"/>
</dbReference>
<dbReference type="SMART" id="SM00824">
    <property type="entry name" value="PKS_TE"/>
    <property type="match status" value="1"/>
</dbReference>
<dbReference type="GeneID" id="94374274"/>
<dbReference type="SMART" id="SM00823">
    <property type="entry name" value="PKS_PP"/>
    <property type="match status" value="1"/>
</dbReference>
<dbReference type="RefSeq" id="WP_219353705.1">
    <property type="nucleotide sequence ID" value="NZ_CP080034.1"/>
</dbReference>
<evidence type="ECO:0000313" key="3">
    <source>
        <dbReference type="Proteomes" id="UP000824334"/>
    </source>
</evidence>
<reference evidence="2 3" key="1">
    <citation type="submission" date="2021-07" db="EMBL/GenBank/DDBJ databases">
        <title>Isolation and characterization of bacteria from a gold mining with a capacity of golden bioaccumulation.</title>
        <authorList>
            <person name="Yang X.J."/>
        </authorList>
    </citation>
    <scope>NUCLEOTIDE SEQUENCE [LARGE SCALE GENOMIC DNA]</scope>
    <source>
        <strain evidence="2 3">Au29</strain>
    </source>
</reference>
<feature type="domain" description="Carrier" evidence="1">
    <location>
        <begin position="955"/>
        <end position="1031"/>
    </location>
</feature>
<proteinExistence type="predicted"/>
<dbReference type="InterPro" id="IPR001242">
    <property type="entry name" value="Condensation_dom"/>
</dbReference>
<dbReference type="EMBL" id="CP080034">
    <property type="protein sequence ID" value="QYC11049.1"/>
    <property type="molecule type" value="Genomic_DNA"/>
</dbReference>
<keyword evidence="3" id="KW-1185">Reference proteome</keyword>
<organism evidence="2 3">
    <name type="scientific">Brevundimonas nasdae</name>
    <dbReference type="NCBI Taxonomy" id="172043"/>
    <lineage>
        <taxon>Bacteria</taxon>
        <taxon>Pseudomonadati</taxon>
        <taxon>Pseudomonadota</taxon>
        <taxon>Alphaproteobacteria</taxon>
        <taxon>Caulobacterales</taxon>
        <taxon>Caulobacteraceae</taxon>
        <taxon>Brevundimonas</taxon>
    </lineage>
</organism>
<dbReference type="Proteomes" id="UP000824334">
    <property type="component" value="Chromosome"/>
</dbReference>
<dbReference type="InterPro" id="IPR025110">
    <property type="entry name" value="AMP-bd_C"/>
</dbReference>
<dbReference type="InterPro" id="IPR000873">
    <property type="entry name" value="AMP-dep_synth/lig_dom"/>
</dbReference>
<dbReference type="PANTHER" id="PTHR45527:SF1">
    <property type="entry name" value="FATTY ACID SYNTHASE"/>
    <property type="match status" value="1"/>
</dbReference>
<dbReference type="PANTHER" id="PTHR45527">
    <property type="entry name" value="NONRIBOSOMAL PEPTIDE SYNTHETASE"/>
    <property type="match status" value="1"/>
</dbReference>
<dbReference type="InterPro" id="IPR020802">
    <property type="entry name" value="TesA-like"/>
</dbReference>
<dbReference type="InterPro" id="IPR020845">
    <property type="entry name" value="AMP-binding_CS"/>
</dbReference>
<sequence>MDDGRAAATAWTPLTEAQSGLWFAQRLDPANPIFNTAHYVDFRGPLDVDAFRAAVDQMAVEAEILSVRFRDQDGEVGQALDPSHRPLLKIIDVSGAVDPLAEALAAMQRDHDTPVDLTRDPLAANLLFVVGPQRFLWSLRVHHLATDGFGMGLLANRVAEIYNAGRGGPAVGPGFAPLSNVWGEDAAYRTSDKRVADAAYWREVMGDAPEVATLAPGKAVTAHSFHRAERVLPPQVTACLKARADAGRLSWPDVVTVLGAAYVRRFAGVEDAVIGVPHMARMGSASARVPAMVMNVLPLRLTLDEDAPLDAQLIDASKALIKARRHGRYRSEQLRRDLGLIGGARRLYGPLINVLPFAQPPRFEGLEATLHILGTGPVDDISFTFRGDAAPDLTLEVDANPDLYSAEETAAHGERLAAFIAAALDAEALSQVPIATLQETQRELEAFNVTAHPVPDVTLTALLEQAMAATPSAPAVTFGDQTLTYAELDRRTAALAAVLRARGVTRESLVAVALPRSLELVVGLVAVLRAGGAYLPLDLDHPLDRIAAIVQMAQPTVALSHHDLGAAFGSRLLRPVDWLQTGDAPSDASDGDDAAPQNAAYVIYTSGSTGEPKGVLVEHRAIVNRLLWMQDQYGIGPHSRILQKTPATFDVSVWEFFLALISGGELVVAPPGAHRDPSAIAALIRRHAITDLHFVPSMLSAFLADPASKGIETTHVFCSGEELPADLRDRFHQTVKAELHNLYGPTEAAVDVSYWPASADDASQPVPIGWPVWNTRLLVLDERLRPVAPGMSGHLHLGGVQLARGYLNRPDLTADRFIADPHRPGQRLYRTGDVARRRADGAVVFLGRSDHQVKIRGLRIELGEIEAAIIASGLVRETVVLAREDRPGERRLAAYVVPGAAYDPAVLKARLGARLPDYMIPGAIVALDTLPVTANGKLDRKALPAPTFETAAGRAAETPTERTLAALYADALGRAEPVSADDDFFTLGGDSLLAVHLLILVREAFGRDPGLGALFDHPRVAELAALIDAEGQGVDNGLGPLIRLAEGDPSLPPLFLIHPAGGLAWGYRTLARSLSPRRTVWGVQSPALDPANPLPDSIAALGALYAERILAAGASGPIHLAGWSVGGIIAQAAAVELEARGHVVGLMAMLDSYPADCWRAEPEPDEIDALRSLLAIAGYDPEAYPDLRSRAAIIDFLKAGDSALGNLPEAALDGVIRVVLDTNRLVRQHHHQAFGGITTHVRAGLDHQGKPLKPELWLAYAAELDVFQVPFLHPQLTGPAASALIGPALSARMSAAEETLK</sequence>
<evidence type="ECO:0000313" key="2">
    <source>
        <dbReference type="EMBL" id="QYC11049.1"/>
    </source>
</evidence>
<dbReference type="Pfam" id="PF00501">
    <property type="entry name" value="AMP-binding"/>
    <property type="match status" value="1"/>
</dbReference>
<accession>A0ABX8TK45</accession>
<dbReference type="InterPro" id="IPR009081">
    <property type="entry name" value="PP-bd_ACP"/>
</dbReference>